<organism evidence="1 2">
    <name type="scientific">Sebaldella termitidis (strain ATCC 33386 / NCTC 11300)</name>
    <dbReference type="NCBI Taxonomy" id="526218"/>
    <lineage>
        <taxon>Bacteria</taxon>
        <taxon>Fusobacteriati</taxon>
        <taxon>Fusobacteriota</taxon>
        <taxon>Fusobacteriia</taxon>
        <taxon>Fusobacteriales</taxon>
        <taxon>Leptotrichiaceae</taxon>
        <taxon>Sebaldella</taxon>
    </lineage>
</organism>
<gene>
    <name evidence="1" type="ordered locus">Sterm_2645</name>
</gene>
<name>D1AMB6_SEBTE</name>
<reference evidence="2" key="1">
    <citation type="submission" date="2009-09" db="EMBL/GenBank/DDBJ databases">
        <title>The complete chromosome of Sebaldella termitidis ATCC 33386.</title>
        <authorList>
            <consortium name="US DOE Joint Genome Institute (JGI-PGF)"/>
            <person name="Lucas S."/>
            <person name="Copeland A."/>
            <person name="Lapidus A."/>
            <person name="Glavina del Rio T."/>
            <person name="Dalin E."/>
            <person name="Tice H."/>
            <person name="Bruce D."/>
            <person name="Goodwin L."/>
            <person name="Pitluck S."/>
            <person name="Kyrpides N."/>
            <person name="Mavromatis K."/>
            <person name="Ivanova N."/>
            <person name="Mikhailova N."/>
            <person name="Sims D."/>
            <person name="Meincke L."/>
            <person name="Brettin T."/>
            <person name="Detter J.C."/>
            <person name="Han C."/>
            <person name="Larimer F."/>
            <person name="Land M."/>
            <person name="Hauser L."/>
            <person name="Markowitz V."/>
            <person name="Cheng J.F."/>
            <person name="Hugenholtz P."/>
            <person name="Woyke T."/>
            <person name="Wu D."/>
            <person name="Eisen J.A."/>
        </authorList>
    </citation>
    <scope>NUCLEOTIDE SEQUENCE [LARGE SCALE GENOMIC DNA]</scope>
    <source>
        <strain evidence="2">ATCC 33386 / NCTC 11300</strain>
    </source>
</reference>
<dbReference type="HOGENOM" id="CLU_068680_0_0_0"/>
<evidence type="ECO:0000313" key="2">
    <source>
        <dbReference type="Proteomes" id="UP000000845"/>
    </source>
</evidence>
<accession>D1AMB6</accession>
<dbReference type="EMBL" id="CP001739">
    <property type="protein sequence ID" value="ACZ09490.1"/>
    <property type="molecule type" value="Genomic_DNA"/>
</dbReference>
<keyword evidence="2" id="KW-1185">Reference proteome</keyword>
<dbReference type="KEGG" id="str:Sterm_2645"/>
<protein>
    <submittedName>
        <fullName evidence="1">Uncharacterized protein</fullName>
    </submittedName>
</protein>
<dbReference type="eggNOG" id="COG3012">
    <property type="taxonomic scope" value="Bacteria"/>
</dbReference>
<dbReference type="RefSeq" id="WP_012862084.1">
    <property type="nucleotide sequence ID" value="NC_013517.1"/>
</dbReference>
<sequence>MFEYNKLDEMLKNASLNYNTRPVEKFENYSPSEMSNILNHSFEDDSIINFRNDFSRLSFKDIPFFNSIKYFLSIINREGEIKLTAAGNFPPKYIKELYSKSFIDDASLENKSVKALNEMDIPYIHLTKVICYVAKLVKTHKGAISLTRLGKNMLNQDFDLLKLIYTSFYQSYNLAYMDDYPDFDFSQVFPFFVLLIGKYGDIPRSLDFYYSKMINAFPALNVPLDLEEFADIDMDADIDFNEICKSAFEFRIIENFLVLFNVVDYNQNSKIIKKSNIFNELFLILPNNTLLKINSEKIM</sequence>
<reference evidence="1 2" key="2">
    <citation type="journal article" date="2010" name="Stand. Genomic Sci.">
        <title>Complete genome sequence of Sebaldella termitidis type strain (NCTC 11300).</title>
        <authorList>
            <person name="Harmon-Smith M."/>
            <person name="Celia L."/>
            <person name="Chertkov O."/>
            <person name="Lapidus A."/>
            <person name="Copeland A."/>
            <person name="Glavina Del Rio T."/>
            <person name="Nolan M."/>
            <person name="Lucas S."/>
            <person name="Tice H."/>
            <person name="Cheng J.F."/>
            <person name="Han C."/>
            <person name="Detter J.C."/>
            <person name="Bruce D."/>
            <person name="Goodwin L."/>
            <person name="Pitluck S."/>
            <person name="Pati A."/>
            <person name="Liolios K."/>
            <person name="Ivanova N."/>
            <person name="Mavromatis K."/>
            <person name="Mikhailova N."/>
            <person name="Chen A."/>
            <person name="Palaniappan K."/>
            <person name="Land M."/>
            <person name="Hauser L."/>
            <person name="Chang Y.J."/>
            <person name="Jeffries C.D."/>
            <person name="Brettin T."/>
            <person name="Goker M."/>
            <person name="Beck B."/>
            <person name="Bristow J."/>
            <person name="Eisen J.A."/>
            <person name="Markowitz V."/>
            <person name="Hugenholtz P."/>
            <person name="Kyrpides N.C."/>
            <person name="Klenk H.P."/>
            <person name="Chen F."/>
        </authorList>
    </citation>
    <scope>NUCLEOTIDE SEQUENCE [LARGE SCALE GENOMIC DNA]</scope>
    <source>
        <strain evidence="2">ATCC 33386 / NCTC 11300</strain>
    </source>
</reference>
<evidence type="ECO:0000313" key="1">
    <source>
        <dbReference type="EMBL" id="ACZ09490.1"/>
    </source>
</evidence>
<proteinExistence type="predicted"/>
<dbReference type="AlphaFoldDB" id="D1AMB6"/>
<dbReference type="Proteomes" id="UP000000845">
    <property type="component" value="Chromosome"/>
</dbReference>